<sequence length="86" mass="9999">QFVYNPLHFLMKIGVLILRTGDEHQDPTSFGLFWVQTLLNDLKVPIPLPIIYCDNMSIIILSLARTNHMELDIFFLKEKVINKSLN</sequence>
<evidence type="ECO:0000313" key="1">
    <source>
        <dbReference type="EMBL" id="RDY08967.1"/>
    </source>
</evidence>
<reference evidence="1" key="1">
    <citation type="submission" date="2018-05" db="EMBL/GenBank/DDBJ databases">
        <title>Draft genome of Mucuna pruriens seed.</title>
        <authorList>
            <person name="Nnadi N.E."/>
            <person name="Vos R."/>
            <person name="Hasami M.H."/>
            <person name="Devisetty U.K."/>
            <person name="Aguiy J.C."/>
        </authorList>
    </citation>
    <scope>NUCLEOTIDE SEQUENCE [LARGE SCALE GENOMIC DNA]</scope>
    <source>
        <strain evidence="1">JCA_2017</strain>
    </source>
</reference>
<accession>A0A371I1P8</accession>
<evidence type="ECO:0000313" key="2">
    <source>
        <dbReference type="Proteomes" id="UP000257109"/>
    </source>
</evidence>
<dbReference type="Proteomes" id="UP000257109">
    <property type="component" value="Unassembled WGS sequence"/>
</dbReference>
<gene>
    <name evidence="1" type="ORF">CR513_06748</name>
</gene>
<feature type="non-terminal residue" evidence="1">
    <location>
        <position position="1"/>
    </location>
</feature>
<comment type="caution">
    <text evidence="1">The sequence shown here is derived from an EMBL/GenBank/DDBJ whole genome shotgun (WGS) entry which is preliminary data.</text>
</comment>
<name>A0A371I1P8_MUCPR</name>
<dbReference type="EMBL" id="QJKJ01001167">
    <property type="protein sequence ID" value="RDY08967.1"/>
    <property type="molecule type" value="Genomic_DNA"/>
</dbReference>
<evidence type="ECO:0008006" key="3">
    <source>
        <dbReference type="Google" id="ProtNLM"/>
    </source>
</evidence>
<protein>
    <recommendedName>
        <fullName evidence="3">Copia protein</fullName>
    </recommendedName>
</protein>
<organism evidence="1 2">
    <name type="scientific">Mucuna pruriens</name>
    <name type="common">Velvet bean</name>
    <name type="synonym">Dolichos pruriens</name>
    <dbReference type="NCBI Taxonomy" id="157652"/>
    <lineage>
        <taxon>Eukaryota</taxon>
        <taxon>Viridiplantae</taxon>
        <taxon>Streptophyta</taxon>
        <taxon>Embryophyta</taxon>
        <taxon>Tracheophyta</taxon>
        <taxon>Spermatophyta</taxon>
        <taxon>Magnoliopsida</taxon>
        <taxon>eudicotyledons</taxon>
        <taxon>Gunneridae</taxon>
        <taxon>Pentapetalae</taxon>
        <taxon>rosids</taxon>
        <taxon>fabids</taxon>
        <taxon>Fabales</taxon>
        <taxon>Fabaceae</taxon>
        <taxon>Papilionoideae</taxon>
        <taxon>50 kb inversion clade</taxon>
        <taxon>NPAAA clade</taxon>
        <taxon>indigoferoid/millettioid clade</taxon>
        <taxon>Phaseoleae</taxon>
        <taxon>Mucuna</taxon>
    </lineage>
</organism>
<proteinExistence type="predicted"/>
<keyword evidence="2" id="KW-1185">Reference proteome</keyword>
<dbReference type="AlphaFoldDB" id="A0A371I1P8"/>